<dbReference type="Proteomes" id="UP000250043">
    <property type="component" value="Unassembled WGS sequence"/>
</dbReference>
<proteinExistence type="predicted"/>
<gene>
    <name evidence="2" type="ORF">OBBRIDRAFT_65992</name>
</gene>
<evidence type="ECO:0000313" key="2">
    <source>
        <dbReference type="EMBL" id="OCH88772.1"/>
    </source>
</evidence>
<dbReference type="AlphaFoldDB" id="A0A8E2AVB6"/>
<protein>
    <submittedName>
        <fullName evidence="2">Uncharacterized protein</fullName>
    </submittedName>
</protein>
<evidence type="ECO:0000256" key="1">
    <source>
        <dbReference type="SAM" id="MobiDB-lite"/>
    </source>
</evidence>
<keyword evidence="3" id="KW-1185">Reference proteome</keyword>
<name>A0A8E2AVB6_9APHY</name>
<accession>A0A8E2AVB6</accession>
<reference evidence="2 3" key="1">
    <citation type="submission" date="2016-07" db="EMBL/GenBank/DDBJ databases">
        <title>Draft genome of the white-rot fungus Obba rivulosa 3A-2.</title>
        <authorList>
            <consortium name="DOE Joint Genome Institute"/>
            <person name="Miettinen O."/>
            <person name="Riley R."/>
            <person name="Acob R."/>
            <person name="Barry K."/>
            <person name="Cullen D."/>
            <person name="De Vries R."/>
            <person name="Hainaut M."/>
            <person name="Hatakka A."/>
            <person name="Henrissat B."/>
            <person name="Hilden K."/>
            <person name="Kuo R."/>
            <person name="Labutti K."/>
            <person name="Lipzen A."/>
            <person name="Makela M.R."/>
            <person name="Sandor L."/>
            <person name="Spatafora J.W."/>
            <person name="Grigoriev I.V."/>
            <person name="Hibbett D.S."/>
        </authorList>
    </citation>
    <scope>NUCLEOTIDE SEQUENCE [LARGE SCALE GENOMIC DNA]</scope>
    <source>
        <strain evidence="2 3">3A-2</strain>
    </source>
</reference>
<sequence length="337" mass="37516">MALSCLPKNGLSATEKQLKQQSKSGLVSAQRMMSAAGSTPNGAMMMAPAELLESRDTPWARACAILPQLQRGRKMENSAWGITKAHDDYAEGVQMMKLLRKKNGNKKAREEPLSTTFITNDLLRDERSFYMDCEDFQQKTFKGWSTVNFGAGTVKEPVPKVAETKGWSVALKAMEVTIRHWILNGFLCLYSATAFENTLHSLNCAVDSIEWSMMQCPNTPTAERGIFEHAFLRGVMRLRLKAYTKARKMKGPKSGYTLQGLISLAQDLIDNADTNPPSETTSDTHVGFLFSFWAHHKAGAYSALAYAYLQMAMKSAGKMPRSTRHQAESSRCYKTAI</sequence>
<dbReference type="EMBL" id="KV722444">
    <property type="protein sequence ID" value="OCH88772.1"/>
    <property type="molecule type" value="Genomic_DNA"/>
</dbReference>
<organism evidence="2 3">
    <name type="scientific">Obba rivulosa</name>
    <dbReference type="NCBI Taxonomy" id="1052685"/>
    <lineage>
        <taxon>Eukaryota</taxon>
        <taxon>Fungi</taxon>
        <taxon>Dikarya</taxon>
        <taxon>Basidiomycota</taxon>
        <taxon>Agaricomycotina</taxon>
        <taxon>Agaricomycetes</taxon>
        <taxon>Polyporales</taxon>
        <taxon>Gelatoporiaceae</taxon>
        <taxon>Obba</taxon>
    </lineage>
</organism>
<dbReference type="OrthoDB" id="2423701at2759"/>
<evidence type="ECO:0000313" key="3">
    <source>
        <dbReference type="Proteomes" id="UP000250043"/>
    </source>
</evidence>
<feature type="region of interest" description="Disordered" evidence="1">
    <location>
        <begin position="21"/>
        <end position="41"/>
    </location>
</feature>